<organism evidence="10 11">
    <name type="scientific">Oryzomonas sagensis</name>
    <dbReference type="NCBI Taxonomy" id="2603857"/>
    <lineage>
        <taxon>Bacteria</taxon>
        <taxon>Pseudomonadati</taxon>
        <taxon>Thermodesulfobacteriota</taxon>
        <taxon>Desulfuromonadia</taxon>
        <taxon>Geobacterales</taxon>
        <taxon>Geobacteraceae</taxon>
        <taxon>Oryzomonas</taxon>
    </lineage>
</organism>
<dbReference type="HAMAP" id="MF_00500">
    <property type="entry name" value="Ribosomal_bS20"/>
    <property type="match status" value="1"/>
</dbReference>
<dbReference type="RefSeq" id="WP_151157286.1">
    <property type="nucleotide sequence ID" value="NZ_VZRA01000003.1"/>
</dbReference>
<dbReference type="Gene3D" id="1.20.58.110">
    <property type="entry name" value="Ribosomal protein S20"/>
    <property type="match status" value="1"/>
</dbReference>
<accession>A0ABQ6TME2</accession>
<evidence type="ECO:0000256" key="6">
    <source>
        <dbReference type="ARBA" id="ARBA00023274"/>
    </source>
</evidence>
<dbReference type="PANTHER" id="PTHR33398:SF1">
    <property type="entry name" value="SMALL RIBOSOMAL SUBUNIT PROTEIN BS20C"/>
    <property type="match status" value="1"/>
</dbReference>
<dbReference type="Proteomes" id="UP000798046">
    <property type="component" value="Unassembled WGS sequence"/>
</dbReference>
<dbReference type="PANTHER" id="PTHR33398">
    <property type="entry name" value="30S RIBOSOMAL PROTEIN S20"/>
    <property type="match status" value="1"/>
</dbReference>
<gene>
    <name evidence="8" type="primary">rpsT</name>
    <name evidence="10" type="ORF">F6V30_12510</name>
</gene>
<evidence type="ECO:0000256" key="9">
    <source>
        <dbReference type="SAM" id="MobiDB-lite"/>
    </source>
</evidence>
<dbReference type="EMBL" id="VZRA01000003">
    <property type="protein sequence ID" value="KAB0669617.1"/>
    <property type="molecule type" value="Genomic_DNA"/>
</dbReference>
<dbReference type="InterPro" id="IPR002583">
    <property type="entry name" value="Ribosomal_bS20"/>
</dbReference>
<sequence length="87" mass="9498">MAHHKSAIKRIKQNAKRNARNRHVTSTLKTYIKRVREAVEAKDKEAATAALKAAIPVIDASASKGVIHTSNASRNVSRLTKLVNTLA</sequence>
<comment type="function">
    <text evidence="1 8">Binds directly to 16S ribosomal RNA.</text>
</comment>
<evidence type="ECO:0000256" key="7">
    <source>
        <dbReference type="ARBA" id="ARBA00035136"/>
    </source>
</evidence>
<comment type="caution">
    <text evidence="10">The sequence shown here is derived from an EMBL/GenBank/DDBJ whole genome shotgun (WGS) entry which is preliminary data.</text>
</comment>
<proteinExistence type="inferred from homology"/>
<evidence type="ECO:0000256" key="5">
    <source>
        <dbReference type="ARBA" id="ARBA00022980"/>
    </source>
</evidence>
<keyword evidence="4 8" id="KW-0694">RNA-binding</keyword>
<protein>
    <recommendedName>
        <fullName evidence="7 8">Small ribosomal subunit protein bS20</fullName>
    </recommendedName>
</protein>
<evidence type="ECO:0000313" key="11">
    <source>
        <dbReference type="Proteomes" id="UP000798046"/>
    </source>
</evidence>
<evidence type="ECO:0000256" key="2">
    <source>
        <dbReference type="ARBA" id="ARBA00007634"/>
    </source>
</evidence>
<evidence type="ECO:0000256" key="8">
    <source>
        <dbReference type="HAMAP-Rule" id="MF_00500"/>
    </source>
</evidence>
<evidence type="ECO:0000256" key="1">
    <source>
        <dbReference type="ARBA" id="ARBA00003134"/>
    </source>
</evidence>
<keyword evidence="5 8" id="KW-0689">Ribosomal protein</keyword>
<feature type="region of interest" description="Disordered" evidence="9">
    <location>
        <begin position="1"/>
        <end position="22"/>
    </location>
</feature>
<keyword evidence="6 8" id="KW-0687">Ribonucleoprotein</keyword>
<evidence type="ECO:0000256" key="3">
    <source>
        <dbReference type="ARBA" id="ARBA00022730"/>
    </source>
</evidence>
<keyword evidence="3 8" id="KW-0699">rRNA-binding</keyword>
<dbReference type="GO" id="GO:0005840">
    <property type="term" value="C:ribosome"/>
    <property type="evidence" value="ECO:0007669"/>
    <property type="project" value="UniProtKB-KW"/>
</dbReference>
<evidence type="ECO:0000313" key="10">
    <source>
        <dbReference type="EMBL" id="KAB0669617.1"/>
    </source>
</evidence>
<reference evidence="10 11" key="1">
    <citation type="journal article" date="2020" name="Microorganisms">
        <title>Description of Three Novel Members in the Family Geobacteraceae, Oryzomonas japonicum gen. nov., sp. nov., Oryzomonas sagensis sp. nov., and Oryzomonas ruber sp. nov.</title>
        <authorList>
            <person name="Xu Z."/>
            <person name="Masuda Y."/>
            <person name="Hayakawa C."/>
            <person name="Ushijima N."/>
            <person name="Kawano K."/>
            <person name="Shiratori Y."/>
            <person name="Senoo K."/>
            <person name="Itoh H."/>
        </authorList>
    </citation>
    <scope>NUCLEOTIDE SEQUENCE [LARGE SCALE GENOMIC DNA]</scope>
    <source>
        <strain evidence="10 11">Red100</strain>
    </source>
</reference>
<dbReference type="Pfam" id="PF01649">
    <property type="entry name" value="Ribosomal_S20p"/>
    <property type="match status" value="1"/>
</dbReference>
<name>A0ABQ6TME2_9BACT</name>
<dbReference type="InterPro" id="IPR036510">
    <property type="entry name" value="Ribosomal_bS20_sf"/>
</dbReference>
<keyword evidence="11" id="KW-1185">Reference proteome</keyword>
<comment type="similarity">
    <text evidence="2 8">Belongs to the bacterial ribosomal protein bS20 family.</text>
</comment>
<evidence type="ECO:0000256" key="4">
    <source>
        <dbReference type="ARBA" id="ARBA00022884"/>
    </source>
</evidence>
<dbReference type="SUPFAM" id="SSF46992">
    <property type="entry name" value="Ribosomal protein S20"/>
    <property type="match status" value="1"/>
</dbReference>
<dbReference type="NCBIfam" id="TIGR00029">
    <property type="entry name" value="S20"/>
    <property type="match status" value="1"/>
</dbReference>